<dbReference type="Gene3D" id="2.30.30.50">
    <property type="match status" value="1"/>
</dbReference>
<dbReference type="InterPro" id="IPR004207">
    <property type="entry name" value="Fd_thioredoxin_Rdtase_alpha"/>
</dbReference>
<keyword evidence="5" id="KW-0175">Coiled coil</keyword>
<dbReference type="PANTHER" id="PTHR46937">
    <property type="entry name" value="FERREDOXIN-THIOREDOXIN REDUCTASE, VARIABLE CHAIN"/>
    <property type="match status" value="1"/>
</dbReference>
<comment type="similarity">
    <text evidence="4">Belongs to the ferredoxin thioredoxin reductase alpha subunit family.</text>
</comment>
<evidence type="ECO:0000256" key="5">
    <source>
        <dbReference type="SAM" id="Coils"/>
    </source>
</evidence>
<dbReference type="PANTHER" id="PTHR46937:SF4">
    <property type="entry name" value="FERREDOXIN-THIOREDOXIN REDUCTASE SUBUNIT A1, CHLOROPLASTIC"/>
    <property type="match status" value="1"/>
</dbReference>
<comment type="caution">
    <text evidence="8">The sequence shown here is derived from an EMBL/GenBank/DDBJ whole genome shotgun (WGS) entry which is preliminary data.</text>
</comment>
<keyword evidence="1" id="KW-0560">Oxidoreductase</keyword>
<comment type="subunit">
    <text evidence="2">Heterodimer of subunit A (variable subunit) and subunit B (catalytic subunit). Heterodimeric FTR forms a complex with ferredoxin and thioredoxin.</text>
</comment>
<evidence type="ECO:0000256" key="4">
    <source>
        <dbReference type="ARBA" id="ARBA00034490"/>
    </source>
</evidence>
<evidence type="ECO:0000256" key="3">
    <source>
        <dbReference type="ARBA" id="ARBA00034474"/>
    </source>
</evidence>
<name>A0ABD1N933_9FABA</name>
<proteinExistence type="inferred from homology"/>
<accession>A0ABD1N933</accession>
<feature type="domain" description="Ferredoxin thioredoxin reductase alpha chain" evidence="7">
    <location>
        <begin position="28"/>
        <end position="100"/>
    </location>
</feature>
<feature type="compositionally biased region" description="Polar residues" evidence="6">
    <location>
        <begin position="229"/>
        <end position="240"/>
    </location>
</feature>
<evidence type="ECO:0000259" key="7">
    <source>
        <dbReference type="Pfam" id="PF02941"/>
    </source>
</evidence>
<feature type="region of interest" description="Disordered" evidence="6">
    <location>
        <begin position="229"/>
        <end position="258"/>
    </location>
</feature>
<evidence type="ECO:0000313" key="8">
    <source>
        <dbReference type="EMBL" id="KAL2344610.1"/>
    </source>
</evidence>
<gene>
    <name evidence="8" type="ORF">Fmac_005895</name>
</gene>
<dbReference type="AlphaFoldDB" id="A0ABD1N933"/>
<dbReference type="GO" id="GO:0016491">
    <property type="term" value="F:oxidoreductase activity"/>
    <property type="evidence" value="ECO:0007669"/>
    <property type="project" value="UniProtKB-KW"/>
</dbReference>
<dbReference type="Pfam" id="PF02941">
    <property type="entry name" value="FeThRed_A"/>
    <property type="match status" value="1"/>
</dbReference>
<dbReference type="EMBL" id="JBGMDY010000002">
    <property type="protein sequence ID" value="KAL2344610.1"/>
    <property type="molecule type" value="Genomic_DNA"/>
</dbReference>
<dbReference type="SUPFAM" id="SSF50090">
    <property type="entry name" value="Electron transport accessory proteins"/>
    <property type="match status" value="1"/>
</dbReference>
<dbReference type="InterPro" id="IPR008990">
    <property type="entry name" value="Elect_transpt_acc-like_dom_sf"/>
</dbReference>
<keyword evidence="9" id="KW-1185">Reference proteome</keyword>
<evidence type="ECO:0000256" key="6">
    <source>
        <dbReference type="SAM" id="MobiDB-lite"/>
    </source>
</evidence>
<evidence type="ECO:0000256" key="1">
    <source>
        <dbReference type="ARBA" id="ARBA00023002"/>
    </source>
</evidence>
<comment type="function">
    <text evidence="3">Variable subunit of the ferredoxin-thioredoxin reductase (FTR), which catalyzes the two-electron reduction of thioredoxins by the electrons provided by reduced ferredoxin.</text>
</comment>
<feature type="coiled-coil region" evidence="5">
    <location>
        <begin position="176"/>
        <end position="203"/>
    </location>
</feature>
<reference evidence="8 9" key="1">
    <citation type="submission" date="2024-08" db="EMBL/GenBank/DDBJ databases">
        <title>Insights into the chromosomal genome structure of Flemingia macrophylla.</title>
        <authorList>
            <person name="Ding Y."/>
            <person name="Zhao Y."/>
            <person name="Bi W."/>
            <person name="Wu M."/>
            <person name="Zhao G."/>
            <person name="Gong Y."/>
            <person name="Li W."/>
            <person name="Zhang P."/>
        </authorList>
    </citation>
    <scope>NUCLEOTIDE SEQUENCE [LARGE SCALE GENOMIC DNA]</scope>
    <source>
        <strain evidence="8">DYQJB</strain>
        <tissue evidence="8">Leaf</tissue>
    </source>
</reference>
<evidence type="ECO:0000313" key="9">
    <source>
        <dbReference type="Proteomes" id="UP001603857"/>
    </source>
</evidence>
<dbReference type="InterPro" id="IPR044166">
    <property type="entry name" value="FTRV"/>
</dbReference>
<sequence length="258" mass="29337">MTLSGGSVSYSSKRGPRAAIMKSTMSQIGVRVKVKVPLKVYHVPKIAEVDLTGMEDEIKQYIGLWKGKRISANLPYKVQFVTEMQGRGHVKFFAHLKEDEFDIVVTDLLNPAGQNLRIREDAQVVCNSKATFLAAADDNGEVKGRVYGVGKLNEGYLCRETFTQQTSSFATDLQKIIRLEEEIRQSREEFYQSREENQRLQRKLESLVNVVLPLLPPAAQIILQDMNEQPQNDHQNQNHAQEGEQHDGHSSFPHYAYY</sequence>
<evidence type="ECO:0000256" key="2">
    <source>
        <dbReference type="ARBA" id="ARBA00026011"/>
    </source>
</evidence>
<organism evidence="8 9">
    <name type="scientific">Flemingia macrophylla</name>
    <dbReference type="NCBI Taxonomy" id="520843"/>
    <lineage>
        <taxon>Eukaryota</taxon>
        <taxon>Viridiplantae</taxon>
        <taxon>Streptophyta</taxon>
        <taxon>Embryophyta</taxon>
        <taxon>Tracheophyta</taxon>
        <taxon>Spermatophyta</taxon>
        <taxon>Magnoliopsida</taxon>
        <taxon>eudicotyledons</taxon>
        <taxon>Gunneridae</taxon>
        <taxon>Pentapetalae</taxon>
        <taxon>rosids</taxon>
        <taxon>fabids</taxon>
        <taxon>Fabales</taxon>
        <taxon>Fabaceae</taxon>
        <taxon>Papilionoideae</taxon>
        <taxon>50 kb inversion clade</taxon>
        <taxon>NPAAA clade</taxon>
        <taxon>indigoferoid/millettioid clade</taxon>
        <taxon>Phaseoleae</taxon>
        <taxon>Flemingia</taxon>
    </lineage>
</organism>
<dbReference type="Proteomes" id="UP001603857">
    <property type="component" value="Unassembled WGS sequence"/>
</dbReference>
<protein>
    <recommendedName>
        <fullName evidence="7">Ferredoxin thioredoxin reductase alpha chain domain-containing protein</fullName>
    </recommendedName>
</protein>